<organism evidence="2 3">
    <name type="scientific">Gemmata palustris</name>
    <dbReference type="NCBI Taxonomy" id="2822762"/>
    <lineage>
        <taxon>Bacteria</taxon>
        <taxon>Pseudomonadati</taxon>
        <taxon>Planctomycetota</taxon>
        <taxon>Planctomycetia</taxon>
        <taxon>Gemmatales</taxon>
        <taxon>Gemmataceae</taxon>
        <taxon>Gemmata</taxon>
    </lineage>
</organism>
<dbReference type="EMBL" id="JAGKQQ010000001">
    <property type="protein sequence ID" value="MBP3957409.1"/>
    <property type="molecule type" value="Genomic_DNA"/>
</dbReference>
<feature type="transmembrane region" description="Helical" evidence="1">
    <location>
        <begin position="53"/>
        <end position="76"/>
    </location>
</feature>
<gene>
    <name evidence="2" type="ORF">J8F10_19355</name>
</gene>
<dbReference type="Proteomes" id="UP000676565">
    <property type="component" value="Unassembled WGS sequence"/>
</dbReference>
<sequence>MASAAIPVAPPLLVEPDFEGEVPTVMPIPPKNFLQRALRSVGSVVEWCFGVTALFLGLSVLASVPLGQFLALGYLLEASGRVARTGRIRDGFIGVRTAALFGGVALACALMWLPLYFVSLQAEAARIIDPNGRAAKLWEGALTALAVVFVLHAVGALMWGGRIRHFMNPINAPWLAYRACRGGLYTEARDRVWNAVVALRLPYYFWLGARGFAGAFVWLALPLLLLGLGHRYWFVGLVGAGLFAVVVLYVPFMQARFARTHRFRAFFEVLKVRQVYRRAPLAFALALWVHLLFAMPLYLLKIELIPRDLVFLEGLIFLLFMFPARVLGGWAYARGARRREPRFWVSRWAGRFAVIPVVLAYVFAVWVSQHIGWQGVSTLYEQHAFLLPVPFVAWK</sequence>
<keyword evidence="1" id="KW-0472">Membrane</keyword>
<evidence type="ECO:0000313" key="2">
    <source>
        <dbReference type="EMBL" id="MBP3957409.1"/>
    </source>
</evidence>
<proteinExistence type="predicted"/>
<keyword evidence="1" id="KW-0812">Transmembrane</keyword>
<evidence type="ECO:0000313" key="3">
    <source>
        <dbReference type="Proteomes" id="UP000676565"/>
    </source>
</evidence>
<name>A0ABS5BUR1_9BACT</name>
<feature type="transmembrane region" description="Helical" evidence="1">
    <location>
        <begin position="137"/>
        <end position="159"/>
    </location>
</feature>
<evidence type="ECO:0000256" key="1">
    <source>
        <dbReference type="SAM" id="Phobius"/>
    </source>
</evidence>
<accession>A0ABS5BUR1</accession>
<reference evidence="2 3" key="1">
    <citation type="submission" date="2021-04" db="EMBL/GenBank/DDBJ databases">
        <authorList>
            <person name="Ivanova A."/>
        </authorList>
    </citation>
    <scope>NUCLEOTIDE SEQUENCE [LARGE SCALE GENOMIC DNA]</scope>
    <source>
        <strain evidence="2 3">G18</strain>
    </source>
</reference>
<feature type="transmembrane region" description="Helical" evidence="1">
    <location>
        <begin position="352"/>
        <end position="371"/>
    </location>
</feature>
<feature type="transmembrane region" description="Helical" evidence="1">
    <location>
        <begin position="281"/>
        <end position="299"/>
    </location>
</feature>
<keyword evidence="1" id="KW-1133">Transmembrane helix</keyword>
<feature type="transmembrane region" description="Helical" evidence="1">
    <location>
        <begin position="97"/>
        <end position="117"/>
    </location>
</feature>
<feature type="transmembrane region" description="Helical" evidence="1">
    <location>
        <begin position="203"/>
        <end position="226"/>
    </location>
</feature>
<keyword evidence="3" id="KW-1185">Reference proteome</keyword>
<evidence type="ECO:0008006" key="4">
    <source>
        <dbReference type="Google" id="ProtNLM"/>
    </source>
</evidence>
<comment type="caution">
    <text evidence="2">The sequence shown here is derived from an EMBL/GenBank/DDBJ whole genome shotgun (WGS) entry which is preliminary data.</text>
</comment>
<protein>
    <recommendedName>
        <fullName evidence="4">DUF4013 domain-containing protein</fullName>
    </recommendedName>
</protein>
<dbReference type="RefSeq" id="WP_210656430.1">
    <property type="nucleotide sequence ID" value="NZ_JAGKQQ010000001.1"/>
</dbReference>
<feature type="transmembrane region" description="Helical" evidence="1">
    <location>
        <begin position="232"/>
        <end position="252"/>
    </location>
</feature>
<feature type="transmembrane region" description="Helical" evidence="1">
    <location>
        <begin position="311"/>
        <end position="332"/>
    </location>
</feature>